<gene>
    <name evidence="1" type="ORF">HH214_12720</name>
</gene>
<dbReference type="EMBL" id="CP051682">
    <property type="protein sequence ID" value="QJD96677.1"/>
    <property type="molecule type" value="Genomic_DNA"/>
</dbReference>
<dbReference type="Gene3D" id="3.10.450.50">
    <property type="match status" value="1"/>
</dbReference>
<sequence length="117" mass="13475">MESQYWPMIKKAYSGFNNRDIDSVFSVMDAHVHWPKAFEGGYVIGYDAVRAYWTRQWSEINPKVEPRSITERPDGKVEVLVDQLVKDLDGNIVFDGTTKHVYSFINNLIVSMDIEAS</sequence>
<name>A0A7L5E2L8_9SPHI</name>
<dbReference type="KEGG" id="mrob:HH214_12720"/>
<proteinExistence type="predicted"/>
<dbReference type="InterPro" id="IPR032710">
    <property type="entry name" value="NTF2-like_dom_sf"/>
</dbReference>
<dbReference type="SUPFAM" id="SSF54427">
    <property type="entry name" value="NTF2-like"/>
    <property type="match status" value="1"/>
</dbReference>
<dbReference type="Proteomes" id="UP000503278">
    <property type="component" value="Chromosome"/>
</dbReference>
<keyword evidence="2" id="KW-1185">Reference proteome</keyword>
<reference evidence="1 2" key="1">
    <citation type="submission" date="2020-04" db="EMBL/GenBank/DDBJ databases">
        <title>Genome sequencing of novel species.</title>
        <authorList>
            <person name="Heo J."/>
            <person name="Kim S.-J."/>
            <person name="Kim J.-S."/>
            <person name="Hong S.-B."/>
            <person name="Kwon S.-W."/>
        </authorList>
    </citation>
    <scope>NUCLEOTIDE SEQUENCE [LARGE SCALE GENOMIC DNA]</scope>
    <source>
        <strain evidence="1 2">F39-2</strain>
    </source>
</reference>
<organism evidence="1 2">
    <name type="scientific">Mucilaginibacter robiniae</name>
    <dbReference type="NCBI Taxonomy" id="2728022"/>
    <lineage>
        <taxon>Bacteria</taxon>
        <taxon>Pseudomonadati</taxon>
        <taxon>Bacteroidota</taxon>
        <taxon>Sphingobacteriia</taxon>
        <taxon>Sphingobacteriales</taxon>
        <taxon>Sphingobacteriaceae</taxon>
        <taxon>Mucilaginibacter</taxon>
    </lineage>
</organism>
<dbReference type="AlphaFoldDB" id="A0A7L5E2L8"/>
<evidence type="ECO:0000313" key="2">
    <source>
        <dbReference type="Proteomes" id="UP000503278"/>
    </source>
</evidence>
<dbReference type="RefSeq" id="WP_169608206.1">
    <property type="nucleotide sequence ID" value="NZ_CP051682.1"/>
</dbReference>
<protein>
    <submittedName>
        <fullName evidence="1">Nuclear transport factor 2 family protein</fullName>
    </submittedName>
</protein>
<accession>A0A7L5E2L8</accession>
<evidence type="ECO:0000313" key="1">
    <source>
        <dbReference type="EMBL" id="QJD96677.1"/>
    </source>
</evidence>